<name>A0A835HE45_9MAGN</name>
<sequence>MPKQLMHYAGSAWDELKHIRQAIGFLVFVFSAHCNVFFNSLLKYSHENVVDSWRWKSVGYLAYNNCTGLVRCTGMTSMVHTASHQM</sequence>
<dbReference type="EMBL" id="JADFTS010000007">
    <property type="protein sequence ID" value="KAF9596597.1"/>
    <property type="molecule type" value="Genomic_DNA"/>
</dbReference>
<evidence type="ECO:0000313" key="2">
    <source>
        <dbReference type="EMBL" id="KAF9596597.1"/>
    </source>
</evidence>
<feature type="transmembrane region" description="Helical" evidence="1">
    <location>
        <begin position="21"/>
        <end position="42"/>
    </location>
</feature>
<keyword evidence="3" id="KW-1185">Reference proteome</keyword>
<keyword evidence="1" id="KW-0472">Membrane</keyword>
<evidence type="ECO:0000313" key="3">
    <source>
        <dbReference type="Proteomes" id="UP000631114"/>
    </source>
</evidence>
<protein>
    <submittedName>
        <fullName evidence="2">Uncharacterized protein</fullName>
    </submittedName>
</protein>
<evidence type="ECO:0000256" key="1">
    <source>
        <dbReference type="SAM" id="Phobius"/>
    </source>
</evidence>
<reference evidence="2 3" key="1">
    <citation type="submission" date="2020-10" db="EMBL/GenBank/DDBJ databases">
        <title>The Coptis chinensis genome and diversification of protoberbering-type alkaloids.</title>
        <authorList>
            <person name="Wang B."/>
            <person name="Shu S."/>
            <person name="Song C."/>
            <person name="Liu Y."/>
        </authorList>
    </citation>
    <scope>NUCLEOTIDE SEQUENCE [LARGE SCALE GENOMIC DNA]</scope>
    <source>
        <strain evidence="2">HL-2020</strain>
        <tissue evidence="2">Leaf</tissue>
    </source>
</reference>
<comment type="caution">
    <text evidence="2">The sequence shown here is derived from an EMBL/GenBank/DDBJ whole genome shotgun (WGS) entry which is preliminary data.</text>
</comment>
<proteinExistence type="predicted"/>
<gene>
    <name evidence="2" type="ORF">IFM89_012720</name>
</gene>
<keyword evidence="1" id="KW-1133">Transmembrane helix</keyword>
<dbReference type="OrthoDB" id="910235at2759"/>
<dbReference type="AlphaFoldDB" id="A0A835HE45"/>
<accession>A0A835HE45</accession>
<keyword evidence="1" id="KW-0812">Transmembrane</keyword>
<dbReference type="Proteomes" id="UP000631114">
    <property type="component" value="Unassembled WGS sequence"/>
</dbReference>
<organism evidence="2 3">
    <name type="scientific">Coptis chinensis</name>
    <dbReference type="NCBI Taxonomy" id="261450"/>
    <lineage>
        <taxon>Eukaryota</taxon>
        <taxon>Viridiplantae</taxon>
        <taxon>Streptophyta</taxon>
        <taxon>Embryophyta</taxon>
        <taxon>Tracheophyta</taxon>
        <taxon>Spermatophyta</taxon>
        <taxon>Magnoliopsida</taxon>
        <taxon>Ranunculales</taxon>
        <taxon>Ranunculaceae</taxon>
        <taxon>Coptidoideae</taxon>
        <taxon>Coptis</taxon>
    </lineage>
</organism>